<evidence type="ECO:0000313" key="2">
    <source>
        <dbReference type="EMBL" id="GFH18829.1"/>
    </source>
</evidence>
<dbReference type="Proteomes" id="UP000485058">
    <property type="component" value="Unassembled WGS sequence"/>
</dbReference>
<name>A0A699ZHA8_HAELA</name>
<evidence type="ECO:0000313" key="3">
    <source>
        <dbReference type="Proteomes" id="UP000485058"/>
    </source>
</evidence>
<keyword evidence="3" id="KW-1185">Reference proteome</keyword>
<accession>A0A699ZHA8</accession>
<gene>
    <name evidence="2" type="ORF">HaLaN_15694</name>
</gene>
<dbReference type="EMBL" id="BLLF01001364">
    <property type="protein sequence ID" value="GFH18829.1"/>
    <property type="molecule type" value="Genomic_DNA"/>
</dbReference>
<proteinExistence type="predicted"/>
<organism evidence="2 3">
    <name type="scientific">Haematococcus lacustris</name>
    <name type="common">Green alga</name>
    <name type="synonym">Haematococcus pluvialis</name>
    <dbReference type="NCBI Taxonomy" id="44745"/>
    <lineage>
        <taxon>Eukaryota</taxon>
        <taxon>Viridiplantae</taxon>
        <taxon>Chlorophyta</taxon>
        <taxon>core chlorophytes</taxon>
        <taxon>Chlorophyceae</taxon>
        <taxon>CS clade</taxon>
        <taxon>Chlamydomonadales</taxon>
        <taxon>Haematococcaceae</taxon>
        <taxon>Haematococcus</taxon>
    </lineage>
</organism>
<protein>
    <submittedName>
        <fullName evidence="2">Uncharacterized protein</fullName>
    </submittedName>
</protein>
<comment type="caution">
    <text evidence="2">The sequence shown here is derived from an EMBL/GenBank/DDBJ whole genome shotgun (WGS) entry which is preliminary data.</text>
</comment>
<feature type="region of interest" description="Disordered" evidence="1">
    <location>
        <begin position="83"/>
        <end position="176"/>
    </location>
</feature>
<feature type="compositionally biased region" description="Polar residues" evidence="1">
    <location>
        <begin position="142"/>
        <end position="157"/>
    </location>
</feature>
<dbReference type="AlphaFoldDB" id="A0A699ZHA8"/>
<sequence length="176" mass="17620">MACAMSPANAMIKPLGSTASSALVGLCPYPGSAAQAASPEVQGRLPARCPGAVPLSAPGSGKPAAAQPLATCWREPAVDPAAGTHGCWQAPDTPATLRGPATPPSQQPGAPALHQAVAAGQPRGRLGSQGSRAHRGRLCQDLNDTPKQGHNTSTAQSKAPKASMALALDQSKGPWT</sequence>
<reference evidence="2 3" key="1">
    <citation type="submission" date="2020-02" db="EMBL/GenBank/DDBJ databases">
        <title>Draft genome sequence of Haematococcus lacustris strain NIES-144.</title>
        <authorList>
            <person name="Morimoto D."/>
            <person name="Nakagawa S."/>
            <person name="Yoshida T."/>
            <person name="Sawayama S."/>
        </authorList>
    </citation>
    <scope>NUCLEOTIDE SEQUENCE [LARGE SCALE GENOMIC DNA]</scope>
    <source>
        <strain evidence="2 3">NIES-144</strain>
    </source>
</reference>
<evidence type="ECO:0000256" key="1">
    <source>
        <dbReference type="SAM" id="MobiDB-lite"/>
    </source>
</evidence>